<protein>
    <submittedName>
        <fullName evidence="1">Uncharacterized protein</fullName>
    </submittedName>
</protein>
<accession>A0A5B6TGV2</accession>
<dbReference type="OrthoDB" id="1488462at2"/>
<gene>
    <name evidence="1" type="ORF">FOA19_14715</name>
</gene>
<reference evidence="1 2" key="1">
    <citation type="submission" date="2019-07" db="EMBL/GenBank/DDBJ databases">
        <title>Rufibacter sp. nov., isolated from lake sediment.</title>
        <authorList>
            <person name="Qu J.-H."/>
        </authorList>
    </citation>
    <scope>NUCLEOTIDE SEQUENCE [LARGE SCALE GENOMIC DNA]</scope>
    <source>
        <strain evidence="1 2">NBS58-1</strain>
    </source>
</reference>
<evidence type="ECO:0000313" key="2">
    <source>
        <dbReference type="Proteomes" id="UP000324133"/>
    </source>
</evidence>
<sequence>MEQLIYSYQQNPSDPLSDVVTVYFEPDTKTVSTLNEPYSSQVVSPPPVEGQVVYSICDATPGSYTKDVVKFSSTRFRYLPEENSVDCGYTSGGSGPTYSADGTFIRNQCYGVNQYQVVANGTGGERQGALVKANATECGYVAPVVSGCTNPLASNYNPLATVDDGSCVIPPAQYHAVGGVLPNPIEYSITVDPLLNGTPKKNHFIRATIHRLDYSVIGTMQARVRNGKATLEVSSYLRPLVGTEITTAVSQVAEQAGAVEPFYLKYKEHYNGLESAEVTLASPVRLAVESALDKYSGSLEPYVLRESDTLPAFTTPYKNPVCFSGLPFEVSMLIDASMAGKPMFFERRYIDACGSELEILSTPIPDAMAGKMARLRMDAFPLDCAWKVELSIVDTDRSYHGSCPVAEGIKIFDNTFDFSFKRVIVTSGS</sequence>
<dbReference type="EMBL" id="VKKY01000002">
    <property type="protein sequence ID" value="KAA3438484.1"/>
    <property type="molecule type" value="Genomic_DNA"/>
</dbReference>
<keyword evidence="2" id="KW-1185">Reference proteome</keyword>
<name>A0A5B6TGV2_9BACT</name>
<comment type="caution">
    <text evidence="1">The sequence shown here is derived from an EMBL/GenBank/DDBJ whole genome shotgun (WGS) entry which is preliminary data.</text>
</comment>
<evidence type="ECO:0000313" key="1">
    <source>
        <dbReference type="EMBL" id="KAA3438484.1"/>
    </source>
</evidence>
<proteinExistence type="predicted"/>
<dbReference type="RefSeq" id="WP_149091542.1">
    <property type="nucleotide sequence ID" value="NZ_VKKY01000002.1"/>
</dbReference>
<dbReference type="Proteomes" id="UP000324133">
    <property type="component" value="Unassembled WGS sequence"/>
</dbReference>
<dbReference type="AlphaFoldDB" id="A0A5B6TGV2"/>
<organism evidence="1 2">
    <name type="scientific">Rufibacter hautae</name>
    <dbReference type="NCBI Taxonomy" id="2595005"/>
    <lineage>
        <taxon>Bacteria</taxon>
        <taxon>Pseudomonadati</taxon>
        <taxon>Bacteroidota</taxon>
        <taxon>Cytophagia</taxon>
        <taxon>Cytophagales</taxon>
        <taxon>Hymenobacteraceae</taxon>
        <taxon>Rufibacter</taxon>
    </lineage>
</organism>